<feature type="non-terminal residue" evidence="1">
    <location>
        <position position="1"/>
    </location>
</feature>
<organism evidence="1">
    <name type="scientific">Tanacetum cinerariifolium</name>
    <name type="common">Dalmatian daisy</name>
    <name type="synonym">Chrysanthemum cinerariifolium</name>
    <dbReference type="NCBI Taxonomy" id="118510"/>
    <lineage>
        <taxon>Eukaryota</taxon>
        <taxon>Viridiplantae</taxon>
        <taxon>Streptophyta</taxon>
        <taxon>Embryophyta</taxon>
        <taxon>Tracheophyta</taxon>
        <taxon>Spermatophyta</taxon>
        <taxon>Magnoliopsida</taxon>
        <taxon>eudicotyledons</taxon>
        <taxon>Gunneridae</taxon>
        <taxon>Pentapetalae</taxon>
        <taxon>asterids</taxon>
        <taxon>campanulids</taxon>
        <taxon>Asterales</taxon>
        <taxon>Asteraceae</taxon>
        <taxon>Asteroideae</taxon>
        <taxon>Anthemideae</taxon>
        <taxon>Anthemidinae</taxon>
        <taxon>Tanacetum</taxon>
    </lineage>
</organism>
<dbReference type="EMBL" id="BKCJ011776698">
    <property type="protein sequence ID" value="GFD51987.1"/>
    <property type="molecule type" value="Genomic_DNA"/>
</dbReference>
<accession>A0A699WWU4</accession>
<name>A0A699WWU4_TANCI</name>
<protein>
    <submittedName>
        <fullName evidence="1">Uncharacterized protein</fullName>
    </submittedName>
</protein>
<gene>
    <name evidence="1" type="ORF">Tci_923956</name>
</gene>
<feature type="non-terminal residue" evidence="1">
    <location>
        <position position="109"/>
    </location>
</feature>
<reference evidence="1" key="1">
    <citation type="journal article" date="2019" name="Sci. Rep.">
        <title>Draft genome of Tanacetum cinerariifolium, the natural source of mosquito coil.</title>
        <authorList>
            <person name="Yamashiro T."/>
            <person name="Shiraishi A."/>
            <person name="Satake H."/>
            <person name="Nakayama K."/>
        </authorList>
    </citation>
    <scope>NUCLEOTIDE SEQUENCE</scope>
</reference>
<sequence length="109" mass="11692">PFQVSRVFERPAVLGVDAVEFLARRGFSDGRQVEPGPLRLGQVEIGAKMVVDRLPEVAARQRTKAGNTVGADPVFHPVDDAALVAVVLGVEVHPVAAPAFEHHQRVIAL</sequence>
<evidence type="ECO:0000313" key="1">
    <source>
        <dbReference type="EMBL" id="GFD51987.1"/>
    </source>
</evidence>
<comment type="caution">
    <text evidence="1">The sequence shown here is derived from an EMBL/GenBank/DDBJ whole genome shotgun (WGS) entry which is preliminary data.</text>
</comment>
<proteinExistence type="predicted"/>
<dbReference type="AlphaFoldDB" id="A0A699WWU4"/>